<dbReference type="Pfam" id="PF22478">
    <property type="entry name" value="DUF6982"/>
    <property type="match status" value="1"/>
</dbReference>
<accession>A0A0S7YHX1</accession>
<proteinExistence type="predicted"/>
<evidence type="ECO:0000313" key="2">
    <source>
        <dbReference type="Proteomes" id="UP000051012"/>
    </source>
</evidence>
<dbReference type="AlphaFoldDB" id="A0A0S7YHX1"/>
<name>A0A0S7YHX1_UNCT6</name>
<gene>
    <name evidence="1" type="ORF">AMJ52_00825</name>
</gene>
<sequence length="153" mass="17448">MFEEMFDGTFDDMQYGRKKVVAHFKDGSLAKGYTKDFAPPNKIFTIISAHNEDDVTEIDMQSLKALFFVKTFEGNKEYNEKNKFQKSDASHLHGLKVKLVFHDGEVIRGTTPDYRHIFTGFYLRPIDARCNNDLVYVLAESPLDIAIGTLAEA</sequence>
<comment type="caution">
    <text evidence="1">The sequence shown here is derived from an EMBL/GenBank/DDBJ whole genome shotgun (WGS) entry which is preliminary data.</text>
</comment>
<dbReference type="InterPro" id="IPR054251">
    <property type="entry name" value="DUF6982"/>
</dbReference>
<dbReference type="Proteomes" id="UP000051012">
    <property type="component" value="Unassembled WGS sequence"/>
</dbReference>
<organism evidence="1 2">
    <name type="scientific">candidate division TA06 bacterium DG_78</name>
    <dbReference type="NCBI Taxonomy" id="1703772"/>
    <lineage>
        <taxon>Bacteria</taxon>
        <taxon>Bacteria division TA06</taxon>
    </lineage>
</organism>
<protein>
    <submittedName>
        <fullName evidence="1">Uncharacterized protein</fullName>
    </submittedName>
</protein>
<reference evidence="1 2" key="1">
    <citation type="journal article" date="2015" name="Microbiome">
        <title>Genomic resolution of linkages in carbon, nitrogen, and sulfur cycling among widespread estuary sediment bacteria.</title>
        <authorList>
            <person name="Baker B.J."/>
            <person name="Lazar C.S."/>
            <person name="Teske A.P."/>
            <person name="Dick G.J."/>
        </authorList>
    </citation>
    <scope>NUCLEOTIDE SEQUENCE [LARGE SCALE GENOMIC DNA]</scope>
    <source>
        <strain evidence="1">DG_78</strain>
    </source>
</reference>
<dbReference type="EMBL" id="LJNI01000006">
    <property type="protein sequence ID" value="KPJ74370.1"/>
    <property type="molecule type" value="Genomic_DNA"/>
</dbReference>
<evidence type="ECO:0000313" key="1">
    <source>
        <dbReference type="EMBL" id="KPJ74370.1"/>
    </source>
</evidence>